<keyword evidence="2" id="KW-1133">Transmembrane helix</keyword>
<evidence type="ECO:0000313" key="6">
    <source>
        <dbReference type="Proteomes" id="UP000659654"/>
    </source>
</evidence>
<dbReference type="PANTHER" id="PTHR45757">
    <property type="entry name" value="PROTEIN CBG23364-RELATED"/>
    <property type="match status" value="1"/>
</dbReference>
<dbReference type="InterPro" id="IPR020846">
    <property type="entry name" value="MFS_dom"/>
</dbReference>
<feature type="transmembrane region" description="Helical" evidence="2">
    <location>
        <begin position="335"/>
        <end position="355"/>
    </location>
</feature>
<evidence type="ECO:0000256" key="1">
    <source>
        <dbReference type="ARBA" id="ARBA00004141"/>
    </source>
</evidence>
<dbReference type="SUPFAM" id="SSF103473">
    <property type="entry name" value="MFS general substrate transporter"/>
    <property type="match status" value="1"/>
</dbReference>
<feature type="transmembrane region" description="Helical" evidence="2">
    <location>
        <begin position="108"/>
        <end position="129"/>
    </location>
</feature>
<feature type="transmembrane region" description="Helical" evidence="2">
    <location>
        <begin position="53"/>
        <end position="70"/>
    </location>
</feature>
<dbReference type="Pfam" id="PF07690">
    <property type="entry name" value="MFS_1"/>
    <property type="match status" value="1"/>
</dbReference>
<keyword evidence="2" id="KW-0812">Transmembrane</keyword>
<evidence type="ECO:0000313" key="5">
    <source>
        <dbReference type="Proteomes" id="UP000095284"/>
    </source>
</evidence>
<feature type="transmembrane region" description="Helical" evidence="2">
    <location>
        <begin position="82"/>
        <end position="102"/>
    </location>
</feature>
<dbReference type="Proteomes" id="UP000659654">
    <property type="component" value="Unassembled WGS sequence"/>
</dbReference>
<dbReference type="Proteomes" id="UP000582659">
    <property type="component" value="Unassembled WGS sequence"/>
</dbReference>
<proteinExistence type="predicted"/>
<feature type="transmembrane region" description="Helical" evidence="2">
    <location>
        <begin position="403"/>
        <end position="423"/>
    </location>
</feature>
<dbReference type="PANTHER" id="PTHR45757:SF11">
    <property type="entry name" value="MAJOR FACILITATOR SUPERFAMILY (MFS) PROFILE DOMAIN-CONTAINING PROTEIN"/>
    <property type="match status" value="1"/>
</dbReference>
<evidence type="ECO:0000313" key="4">
    <source>
        <dbReference type="EMBL" id="CAD5211009.1"/>
    </source>
</evidence>
<sequence>MIIANATALNFTVICMKKEESHGLLSSETIINGLNSSVNSHEKAMFTAKENSWLFSSIAMGSLLGTLPIAKLNLKYGARKIFTTYGAISAISTLILPFVAHYGFYPVLASRFLVGISFAITLPATGIVVADWATLKRSGTYVALLSMHLQLGTVIAMPLSGFLCESPLGWPMVYFVLGGITVISFVVFYTFYRDSPEMHRNVSLRELAKIQRGKVKCSKEQCQTEKIPYGKIFKDPAVIGTQICALGSRVGFQIFALYGPLYLNKVLHLNVHHTGALAALPSLLALIVKFFVGPLSDKMTCISHKSRVQLFATLSQFGMAACFIGLAFLQSGNTILAQALFTGVTVFNGINAVGATKSSQLIAGRFASVLMSFQSYINSAVVLLVPHIIGFVAPYGHAQGWKWILLSVGGLVIVCVLIFDATAKAETRSWARELPMIRKCGQCIEVPVEPRTGRRGSAISTTTIMSMVDSDEE</sequence>
<comment type="subcellular location">
    <subcellularLocation>
        <location evidence="1">Membrane</location>
        <topology evidence="1">Multi-pass membrane protein</topology>
    </subcellularLocation>
</comment>
<dbReference type="Proteomes" id="UP000095284">
    <property type="component" value="Unplaced"/>
</dbReference>
<name>A0A1I7SEB8_BURXY</name>
<dbReference type="EMBL" id="CAJFDI010000001">
    <property type="protein sequence ID" value="CAD5211009.1"/>
    <property type="molecule type" value="Genomic_DNA"/>
</dbReference>
<dbReference type="WBParaSite" id="BXY_1137700.1">
    <property type="protein sequence ID" value="BXY_1137700.1"/>
    <property type="gene ID" value="BXY_1137700"/>
</dbReference>
<dbReference type="EMBL" id="CAJFCV020000001">
    <property type="protein sequence ID" value="CAG9087459.1"/>
    <property type="molecule type" value="Genomic_DNA"/>
</dbReference>
<organism evidence="5 7">
    <name type="scientific">Bursaphelenchus xylophilus</name>
    <name type="common">Pinewood nematode worm</name>
    <name type="synonym">Aphelenchoides xylophilus</name>
    <dbReference type="NCBI Taxonomy" id="6326"/>
    <lineage>
        <taxon>Eukaryota</taxon>
        <taxon>Metazoa</taxon>
        <taxon>Ecdysozoa</taxon>
        <taxon>Nematoda</taxon>
        <taxon>Chromadorea</taxon>
        <taxon>Rhabditida</taxon>
        <taxon>Tylenchina</taxon>
        <taxon>Tylenchomorpha</taxon>
        <taxon>Aphelenchoidea</taxon>
        <taxon>Aphelenchoididae</taxon>
        <taxon>Bursaphelenchus</taxon>
    </lineage>
</organism>
<dbReference type="InterPro" id="IPR011701">
    <property type="entry name" value="MFS"/>
</dbReference>
<reference evidence="7" key="1">
    <citation type="submission" date="2016-11" db="UniProtKB">
        <authorList>
            <consortium name="WormBaseParasite"/>
        </authorList>
    </citation>
    <scope>IDENTIFICATION</scope>
</reference>
<feature type="domain" description="Major facilitator superfamily (MFS) profile" evidence="3">
    <location>
        <begin position="1"/>
        <end position="427"/>
    </location>
</feature>
<evidence type="ECO:0000256" key="2">
    <source>
        <dbReference type="SAM" id="Phobius"/>
    </source>
</evidence>
<reference evidence="4" key="2">
    <citation type="submission" date="2020-09" db="EMBL/GenBank/DDBJ databases">
        <authorList>
            <person name="Kikuchi T."/>
        </authorList>
    </citation>
    <scope>NUCLEOTIDE SEQUENCE</scope>
    <source>
        <strain evidence="4">Ka4C1</strain>
    </source>
</reference>
<dbReference type="PROSITE" id="PS50850">
    <property type="entry name" value="MFS"/>
    <property type="match status" value="1"/>
</dbReference>
<feature type="transmembrane region" description="Helical" evidence="2">
    <location>
        <begin position="308"/>
        <end position="329"/>
    </location>
</feature>
<feature type="transmembrane region" description="Helical" evidence="2">
    <location>
        <begin position="376"/>
        <end position="397"/>
    </location>
</feature>
<dbReference type="OrthoDB" id="2985014at2759"/>
<keyword evidence="2" id="KW-0472">Membrane</keyword>
<feature type="transmembrane region" description="Helical" evidence="2">
    <location>
        <begin position="141"/>
        <end position="160"/>
    </location>
</feature>
<accession>A0A1I7SEB8</accession>
<keyword evidence="6" id="KW-1185">Reference proteome</keyword>
<dbReference type="eggNOG" id="KOG2532">
    <property type="taxonomic scope" value="Eukaryota"/>
</dbReference>
<gene>
    <name evidence="4" type="ORF">BXYJ_LOCUS2214</name>
</gene>
<dbReference type="SMR" id="A0A1I7SEB8"/>
<feature type="transmembrane region" description="Helical" evidence="2">
    <location>
        <begin position="172"/>
        <end position="192"/>
    </location>
</feature>
<evidence type="ECO:0000313" key="7">
    <source>
        <dbReference type="WBParaSite" id="BXY_1137700.1"/>
    </source>
</evidence>
<feature type="transmembrane region" description="Helical" evidence="2">
    <location>
        <begin position="237"/>
        <end position="258"/>
    </location>
</feature>
<dbReference type="Gene3D" id="1.20.1250.20">
    <property type="entry name" value="MFS general substrate transporter like domains"/>
    <property type="match status" value="2"/>
</dbReference>
<dbReference type="InterPro" id="IPR036259">
    <property type="entry name" value="MFS_trans_sf"/>
</dbReference>
<evidence type="ECO:0000259" key="3">
    <source>
        <dbReference type="PROSITE" id="PS50850"/>
    </source>
</evidence>
<protein>
    <submittedName>
        <fullName evidence="4">(pine wood nematode) hypothetical protein</fullName>
    </submittedName>
    <submittedName>
        <fullName evidence="7">MFS domain-containing protein</fullName>
    </submittedName>
</protein>
<feature type="transmembrane region" description="Helical" evidence="2">
    <location>
        <begin position="278"/>
        <end position="296"/>
    </location>
</feature>
<dbReference type="GO" id="GO:0022857">
    <property type="term" value="F:transmembrane transporter activity"/>
    <property type="evidence" value="ECO:0007669"/>
    <property type="project" value="InterPro"/>
</dbReference>
<dbReference type="AlphaFoldDB" id="A0A1I7SEB8"/>
<dbReference type="GO" id="GO:0016020">
    <property type="term" value="C:membrane"/>
    <property type="evidence" value="ECO:0007669"/>
    <property type="project" value="UniProtKB-SubCell"/>
</dbReference>